<accession>A0A2H1WWF3</accession>
<organism evidence="6">
    <name type="scientific">Spodoptera frugiperda</name>
    <name type="common">Fall armyworm</name>
    <dbReference type="NCBI Taxonomy" id="7108"/>
    <lineage>
        <taxon>Eukaryota</taxon>
        <taxon>Metazoa</taxon>
        <taxon>Ecdysozoa</taxon>
        <taxon>Arthropoda</taxon>
        <taxon>Hexapoda</taxon>
        <taxon>Insecta</taxon>
        <taxon>Pterygota</taxon>
        <taxon>Neoptera</taxon>
        <taxon>Endopterygota</taxon>
        <taxon>Lepidoptera</taxon>
        <taxon>Glossata</taxon>
        <taxon>Ditrysia</taxon>
        <taxon>Noctuoidea</taxon>
        <taxon>Noctuidae</taxon>
        <taxon>Amphipyrinae</taxon>
        <taxon>Spodoptera</taxon>
    </lineage>
</organism>
<dbReference type="GO" id="GO:0052381">
    <property type="term" value="F:tRNA dimethylallyltransferase activity"/>
    <property type="evidence" value="ECO:0007669"/>
    <property type="project" value="TreeGrafter"/>
</dbReference>
<comment type="similarity">
    <text evidence="1">Belongs to the IPP transferase family.</text>
</comment>
<feature type="compositionally biased region" description="Polar residues" evidence="5">
    <location>
        <begin position="148"/>
        <end position="157"/>
    </location>
</feature>
<feature type="compositionally biased region" description="Basic and acidic residues" evidence="5">
    <location>
        <begin position="185"/>
        <end position="196"/>
    </location>
</feature>
<evidence type="ECO:0000256" key="1">
    <source>
        <dbReference type="ARBA" id="ARBA00005842"/>
    </source>
</evidence>
<evidence type="ECO:0000256" key="5">
    <source>
        <dbReference type="SAM" id="MobiDB-lite"/>
    </source>
</evidence>
<feature type="compositionally biased region" description="Basic and acidic residues" evidence="5">
    <location>
        <begin position="158"/>
        <end position="178"/>
    </location>
</feature>
<sequence length="266" mass="30549">MLQISVSLKLKVYFPLLQIYKGLDVVTAKASAKEREMAPHHLLDILEPHQMFTVVDFRNRALKIIENLTEQGKIPIVVGGTNYYIESIVYKILVENMDDGETLLWDKSRRKRNMGMVEDIKETDNVQAIEDKSTENIMDAESRESLINSKTTENLVETNREDVAGQKSAEDLIEEKGTKGLTDIKSTEELTKHENTEDLEENVEEPSTSAPTTIDLSKMQITKEQLQRDLENEAIFTNEEIHAKLSVIDRQMARRLHPNNRRKVLR</sequence>
<evidence type="ECO:0000256" key="4">
    <source>
        <dbReference type="ARBA" id="ARBA00022840"/>
    </source>
</evidence>
<dbReference type="InterPro" id="IPR039657">
    <property type="entry name" value="Dimethylallyltransferase"/>
</dbReference>
<dbReference type="Gene3D" id="1.10.20.140">
    <property type="match status" value="1"/>
</dbReference>
<dbReference type="PANTHER" id="PTHR11088">
    <property type="entry name" value="TRNA DIMETHYLALLYLTRANSFERASE"/>
    <property type="match status" value="1"/>
</dbReference>
<name>A0A2H1WWF3_SPOFR</name>
<dbReference type="Pfam" id="PF01715">
    <property type="entry name" value="IPPT"/>
    <property type="match status" value="1"/>
</dbReference>
<dbReference type="GO" id="GO:0005739">
    <property type="term" value="C:mitochondrion"/>
    <property type="evidence" value="ECO:0007669"/>
    <property type="project" value="TreeGrafter"/>
</dbReference>
<dbReference type="EMBL" id="ODYU01011519">
    <property type="protein sequence ID" value="SOQ57296.1"/>
    <property type="molecule type" value="Genomic_DNA"/>
</dbReference>
<dbReference type="InterPro" id="IPR027417">
    <property type="entry name" value="P-loop_NTPase"/>
</dbReference>
<reference evidence="6" key="1">
    <citation type="submission" date="2016-07" db="EMBL/GenBank/DDBJ databases">
        <authorList>
            <person name="Bretaudeau A."/>
        </authorList>
    </citation>
    <scope>NUCLEOTIDE SEQUENCE</scope>
    <source>
        <strain evidence="6">Rice</strain>
        <tissue evidence="6">Whole body</tissue>
    </source>
</reference>
<feature type="region of interest" description="Disordered" evidence="5">
    <location>
        <begin position="148"/>
        <end position="210"/>
    </location>
</feature>
<evidence type="ECO:0000256" key="3">
    <source>
        <dbReference type="ARBA" id="ARBA00022741"/>
    </source>
</evidence>
<keyword evidence="3" id="KW-0547">Nucleotide-binding</keyword>
<dbReference type="AlphaFoldDB" id="A0A2H1WWF3"/>
<evidence type="ECO:0000313" key="6">
    <source>
        <dbReference type="EMBL" id="SOQ57296.1"/>
    </source>
</evidence>
<dbReference type="PANTHER" id="PTHR11088:SF89">
    <property type="entry name" value="TRNA DIMETHYLALLYLTRANSFERASE"/>
    <property type="match status" value="1"/>
</dbReference>
<proteinExistence type="inferred from homology"/>
<dbReference type="GO" id="GO:0006400">
    <property type="term" value="P:tRNA modification"/>
    <property type="evidence" value="ECO:0007669"/>
    <property type="project" value="TreeGrafter"/>
</dbReference>
<keyword evidence="2" id="KW-0808">Transferase</keyword>
<dbReference type="Gene3D" id="3.40.50.300">
    <property type="entry name" value="P-loop containing nucleotide triphosphate hydrolases"/>
    <property type="match status" value="1"/>
</dbReference>
<evidence type="ECO:0000256" key="2">
    <source>
        <dbReference type="ARBA" id="ARBA00022679"/>
    </source>
</evidence>
<keyword evidence="4" id="KW-0067">ATP-binding</keyword>
<protein>
    <submittedName>
        <fullName evidence="6">SFRICE_012068</fullName>
    </submittedName>
</protein>
<gene>
    <name evidence="6" type="ORF">SFRICE_012068</name>
</gene>
<dbReference type="GO" id="GO:0005524">
    <property type="term" value="F:ATP binding"/>
    <property type="evidence" value="ECO:0007669"/>
    <property type="project" value="UniProtKB-KW"/>
</dbReference>